<feature type="transmembrane region" description="Helical" evidence="1">
    <location>
        <begin position="50"/>
        <end position="69"/>
    </location>
</feature>
<feature type="transmembrane region" description="Helical" evidence="1">
    <location>
        <begin position="12"/>
        <end position="30"/>
    </location>
</feature>
<keyword evidence="1" id="KW-0472">Membrane</keyword>
<gene>
    <name evidence="2" type="ORF">SCF082_LOCUS35069</name>
</gene>
<evidence type="ECO:0000256" key="1">
    <source>
        <dbReference type="SAM" id="Phobius"/>
    </source>
</evidence>
<dbReference type="EMBL" id="CAXAMM010032939">
    <property type="protein sequence ID" value="CAK9070523.1"/>
    <property type="molecule type" value="Genomic_DNA"/>
</dbReference>
<dbReference type="PANTHER" id="PTHR33802:SF1">
    <property type="entry name" value="XK-RELATED PROTEIN"/>
    <property type="match status" value="1"/>
</dbReference>
<dbReference type="Proteomes" id="UP001642464">
    <property type="component" value="Unassembled WGS sequence"/>
</dbReference>
<comment type="caution">
    <text evidence="2">The sequence shown here is derived from an EMBL/GenBank/DDBJ whole genome shotgun (WGS) entry which is preliminary data.</text>
</comment>
<feature type="transmembrane region" description="Helical" evidence="1">
    <location>
        <begin position="243"/>
        <end position="263"/>
    </location>
</feature>
<accession>A0ABP0P4G2</accession>
<keyword evidence="1" id="KW-1133">Transmembrane helix</keyword>
<organism evidence="2 3">
    <name type="scientific">Durusdinium trenchii</name>
    <dbReference type="NCBI Taxonomy" id="1381693"/>
    <lineage>
        <taxon>Eukaryota</taxon>
        <taxon>Sar</taxon>
        <taxon>Alveolata</taxon>
        <taxon>Dinophyceae</taxon>
        <taxon>Suessiales</taxon>
        <taxon>Symbiodiniaceae</taxon>
        <taxon>Durusdinium</taxon>
    </lineage>
</organism>
<feature type="transmembrane region" description="Helical" evidence="1">
    <location>
        <begin position="146"/>
        <end position="167"/>
    </location>
</feature>
<proteinExistence type="predicted"/>
<reference evidence="2 3" key="1">
    <citation type="submission" date="2024-02" db="EMBL/GenBank/DDBJ databases">
        <authorList>
            <person name="Chen Y."/>
            <person name="Shah S."/>
            <person name="Dougan E. K."/>
            <person name="Thang M."/>
            <person name="Chan C."/>
        </authorList>
    </citation>
    <scope>NUCLEOTIDE SEQUENCE [LARGE SCALE GENOMIC DNA]</scope>
</reference>
<protein>
    <submittedName>
        <fullName evidence="2">Metabotropic glutamate receptor-like protein E</fullName>
    </submittedName>
</protein>
<dbReference type="PANTHER" id="PTHR33802">
    <property type="entry name" value="SI:CH211-161H7.5-RELATED"/>
    <property type="match status" value="1"/>
</dbReference>
<feature type="transmembrane region" description="Helical" evidence="1">
    <location>
        <begin position="108"/>
        <end position="125"/>
    </location>
</feature>
<keyword evidence="1" id="KW-0812">Transmembrane</keyword>
<feature type="non-terminal residue" evidence="2">
    <location>
        <position position="283"/>
    </location>
</feature>
<evidence type="ECO:0000313" key="3">
    <source>
        <dbReference type="Proteomes" id="UP001642464"/>
    </source>
</evidence>
<keyword evidence="3" id="KW-1185">Reference proteome</keyword>
<sequence length="283" mass="30689">MPLQVRVSPLGLGLAFVAQFVLSGVAFALYGDGTTRGFAYSYVQPDDKTFAVWSVIYVLQLLFVMHQCCLPKEKRDAPRMVAARGWQAVNCLSAGSWLVANGAASKGFSYWLAVVVLWVTVLSVYKTYHLLGVDYTARHVSSWDKLALFAPVSSNLSWVLLAGILNVSNTLYDTGDSSAVQVGSQDWAIAVVALATLVTCKLAVERLDFTYAAVTIWALLGIHRNQTQGTDSPLQPSGELETMAISCIVVVFGAAVLGLSLWLCGASQTLQDQDQETRDRAQE</sequence>
<name>A0ABP0P4G2_9DINO</name>
<evidence type="ECO:0000313" key="2">
    <source>
        <dbReference type="EMBL" id="CAK9070523.1"/>
    </source>
</evidence>